<feature type="non-terminal residue" evidence="1">
    <location>
        <position position="1"/>
    </location>
</feature>
<dbReference type="EMBL" id="JABSTQ010011553">
    <property type="protein sequence ID" value="KAG0410106.1"/>
    <property type="molecule type" value="Genomic_DNA"/>
</dbReference>
<name>A0AC60NSJ5_IXOPE</name>
<comment type="caution">
    <text evidence="1">The sequence shown here is derived from an EMBL/GenBank/DDBJ whole genome shotgun (WGS) entry which is preliminary data.</text>
</comment>
<reference evidence="1 2" key="1">
    <citation type="journal article" date="2020" name="Cell">
        <title>Large-Scale Comparative Analyses of Tick Genomes Elucidate Their Genetic Diversity and Vector Capacities.</title>
        <authorList>
            <consortium name="Tick Genome and Microbiome Consortium (TIGMIC)"/>
            <person name="Jia N."/>
            <person name="Wang J."/>
            <person name="Shi W."/>
            <person name="Du L."/>
            <person name="Sun Y."/>
            <person name="Zhan W."/>
            <person name="Jiang J.F."/>
            <person name="Wang Q."/>
            <person name="Zhang B."/>
            <person name="Ji P."/>
            <person name="Bell-Sakyi L."/>
            <person name="Cui X.M."/>
            <person name="Yuan T.T."/>
            <person name="Jiang B.G."/>
            <person name="Yang W.F."/>
            <person name="Lam T.T."/>
            <person name="Chang Q.C."/>
            <person name="Ding S.J."/>
            <person name="Wang X.J."/>
            <person name="Zhu J.G."/>
            <person name="Ruan X.D."/>
            <person name="Zhao L."/>
            <person name="Wei J.T."/>
            <person name="Ye R.Z."/>
            <person name="Que T.C."/>
            <person name="Du C.H."/>
            <person name="Zhou Y.H."/>
            <person name="Cheng J.X."/>
            <person name="Dai P.F."/>
            <person name="Guo W.B."/>
            <person name="Han X.H."/>
            <person name="Huang E.J."/>
            <person name="Li L.F."/>
            <person name="Wei W."/>
            <person name="Gao Y.C."/>
            <person name="Liu J.Z."/>
            <person name="Shao H.Z."/>
            <person name="Wang X."/>
            <person name="Wang C.C."/>
            <person name="Yang T.C."/>
            <person name="Huo Q.B."/>
            <person name="Li W."/>
            <person name="Chen H.Y."/>
            <person name="Chen S.E."/>
            <person name="Zhou L.G."/>
            <person name="Ni X.B."/>
            <person name="Tian J.H."/>
            <person name="Sheng Y."/>
            <person name="Liu T."/>
            <person name="Pan Y.S."/>
            <person name="Xia L.Y."/>
            <person name="Li J."/>
            <person name="Zhao F."/>
            <person name="Cao W.C."/>
        </authorList>
    </citation>
    <scope>NUCLEOTIDE SEQUENCE [LARGE SCALE GENOMIC DNA]</scope>
    <source>
        <strain evidence="1">Iper-2018</strain>
    </source>
</reference>
<evidence type="ECO:0000313" key="2">
    <source>
        <dbReference type="Proteomes" id="UP000805193"/>
    </source>
</evidence>
<gene>
    <name evidence="1" type="ORF">HPB47_012776</name>
</gene>
<organism evidence="1 2">
    <name type="scientific">Ixodes persulcatus</name>
    <name type="common">Taiga tick</name>
    <dbReference type="NCBI Taxonomy" id="34615"/>
    <lineage>
        <taxon>Eukaryota</taxon>
        <taxon>Metazoa</taxon>
        <taxon>Ecdysozoa</taxon>
        <taxon>Arthropoda</taxon>
        <taxon>Chelicerata</taxon>
        <taxon>Arachnida</taxon>
        <taxon>Acari</taxon>
        <taxon>Parasitiformes</taxon>
        <taxon>Ixodida</taxon>
        <taxon>Ixodoidea</taxon>
        <taxon>Ixodidae</taxon>
        <taxon>Ixodinae</taxon>
        <taxon>Ixodes</taxon>
    </lineage>
</organism>
<protein>
    <submittedName>
        <fullName evidence="1">Uncharacterized protein</fullName>
    </submittedName>
</protein>
<proteinExistence type="predicted"/>
<dbReference type="Proteomes" id="UP000805193">
    <property type="component" value="Unassembled WGS sequence"/>
</dbReference>
<evidence type="ECO:0000313" key="1">
    <source>
        <dbReference type="EMBL" id="KAG0410106.1"/>
    </source>
</evidence>
<accession>A0AC60NSJ5</accession>
<keyword evidence="2" id="KW-1185">Reference proteome</keyword>
<sequence length="226" mass="24279">GGAGGGAGGAGGGSVYKTAYACEGSQLSFACPEGQLIALIRANYGRFSISICNEHGTLDWSVDCKSNRSYNVIRERCHLNTSCRVLVDSLTFGDPCPGTFKYLEVQFRCQLDTQTPLLRVSVVGGLSGVSYDNFEHDAILDVDNVNHSAAAHHHPSHAVPKATRAINANIAAEPSRAIHNQEHVRRPPHPILIDNDVCNAYDIHNDVCAACSGAVLCKTTRSRTEF</sequence>